<proteinExistence type="predicted"/>
<evidence type="ECO:0000256" key="2">
    <source>
        <dbReference type="ARBA" id="ARBA00022763"/>
    </source>
</evidence>
<dbReference type="SUPFAM" id="SSF49879">
    <property type="entry name" value="SMAD/FHA domain"/>
    <property type="match status" value="1"/>
</dbReference>
<evidence type="ECO:0000313" key="7">
    <source>
        <dbReference type="EMBL" id="CAH1137528.1"/>
    </source>
</evidence>
<comment type="subcellular location">
    <subcellularLocation>
        <location evidence="1">Nucleus</location>
    </subcellularLocation>
</comment>
<dbReference type="Gene3D" id="3.40.50.1000">
    <property type="entry name" value="HAD superfamily/HAD-like"/>
    <property type="match status" value="1"/>
</dbReference>
<organism evidence="7 8">
    <name type="scientific">Phyllotreta striolata</name>
    <name type="common">Striped flea beetle</name>
    <name type="synonym">Crioceris striolata</name>
    <dbReference type="NCBI Taxonomy" id="444603"/>
    <lineage>
        <taxon>Eukaryota</taxon>
        <taxon>Metazoa</taxon>
        <taxon>Ecdysozoa</taxon>
        <taxon>Arthropoda</taxon>
        <taxon>Hexapoda</taxon>
        <taxon>Insecta</taxon>
        <taxon>Pterygota</taxon>
        <taxon>Neoptera</taxon>
        <taxon>Endopterygota</taxon>
        <taxon>Coleoptera</taxon>
        <taxon>Polyphaga</taxon>
        <taxon>Cucujiformia</taxon>
        <taxon>Chrysomeloidea</taxon>
        <taxon>Chrysomelidae</taxon>
        <taxon>Galerucinae</taxon>
        <taxon>Alticini</taxon>
        <taxon>Phyllotreta</taxon>
    </lineage>
</organism>
<keyword evidence="3" id="KW-0378">Hydrolase</keyword>
<feature type="domain" description="PNK FHA" evidence="6">
    <location>
        <begin position="41"/>
        <end position="100"/>
    </location>
</feature>
<evidence type="ECO:0000256" key="5">
    <source>
        <dbReference type="ARBA" id="ARBA00023242"/>
    </source>
</evidence>
<reference evidence="7" key="1">
    <citation type="submission" date="2022-01" db="EMBL/GenBank/DDBJ databases">
        <authorList>
            <person name="King R."/>
        </authorList>
    </citation>
    <scope>NUCLEOTIDE SEQUENCE</scope>
</reference>
<name>A0A9P0DJT6_PHYSR</name>
<keyword evidence="8" id="KW-1185">Reference proteome</keyword>
<dbReference type="OrthoDB" id="19045at2759"/>
<dbReference type="InterPro" id="IPR006551">
    <property type="entry name" value="Polynucleotide_phosphatase"/>
</dbReference>
<dbReference type="GO" id="GO:0005634">
    <property type="term" value="C:nucleus"/>
    <property type="evidence" value="ECO:0007669"/>
    <property type="project" value="UniProtKB-SubCell"/>
</dbReference>
<evidence type="ECO:0000259" key="6">
    <source>
        <dbReference type="Pfam" id="PF17913"/>
    </source>
</evidence>
<dbReference type="NCBIfam" id="TIGR01664">
    <property type="entry name" value="DNA-3'-Pase"/>
    <property type="match status" value="1"/>
</dbReference>
<keyword evidence="2" id="KW-0227">DNA damage</keyword>
<dbReference type="GO" id="GO:0046403">
    <property type="term" value="F:polynucleotide 3'-phosphatase activity"/>
    <property type="evidence" value="ECO:0007669"/>
    <property type="project" value="InterPro"/>
</dbReference>
<keyword evidence="4" id="KW-0234">DNA repair</keyword>
<dbReference type="GO" id="GO:0006281">
    <property type="term" value="P:DNA repair"/>
    <property type="evidence" value="ECO:0007669"/>
    <property type="project" value="UniProtKB-KW"/>
</dbReference>
<dbReference type="InterPro" id="IPR041388">
    <property type="entry name" value="FHA_2"/>
</dbReference>
<dbReference type="FunFam" id="3.40.50.1000:FF:000078">
    <property type="entry name" value="Bifunctional polynucleotide phosphatase/kinase"/>
    <property type="match status" value="1"/>
</dbReference>
<accession>A0A9P0DJT6</accession>
<dbReference type="PANTHER" id="PTHR12083">
    <property type="entry name" value="BIFUNCTIONAL POLYNUCLEOTIDE PHOSPHATASE/KINASE"/>
    <property type="match status" value="1"/>
</dbReference>
<dbReference type="GO" id="GO:0003690">
    <property type="term" value="F:double-stranded DNA binding"/>
    <property type="evidence" value="ECO:0007669"/>
    <property type="project" value="TreeGrafter"/>
</dbReference>
<evidence type="ECO:0000313" key="8">
    <source>
        <dbReference type="Proteomes" id="UP001153712"/>
    </source>
</evidence>
<dbReference type="InterPro" id="IPR008984">
    <property type="entry name" value="SMAD_FHA_dom_sf"/>
</dbReference>
<dbReference type="NCBIfam" id="TIGR01663">
    <property type="entry name" value="PNK-3'Pase"/>
    <property type="match status" value="1"/>
</dbReference>
<dbReference type="EMBL" id="OU900094">
    <property type="protein sequence ID" value="CAH1137528.1"/>
    <property type="molecule type" value="Genomic_DNA"/>
</dbReference>
<protein>
    <recommendedName>
        <fullName evidence="6">PNK FHA domain-containing protein</fullName>
    </recommendedName>
</protein>
<dbReference type="AlphaFoldDB" id="A0A9P0DJT6"/>
<dbReference type="Pfam" id="PF08645">
    <property type="entry name" value="PNK3P"/>
    <property type="match status" value="1"/>
</dbReference>
<dbReference type="SUPFAM" id="SSF52540">
    <property type="entry name" value="P-loop containing nucleoside triphosphate hydrolases"/>
    <property type="match status" value="1"/>
</dbReference>
<dbReference type="GO" id="GO:0046404">
    <property type="term" value="F:ATP-dependent polydeoxyribonucleotide 5'-hydroxyl-kinase activity"/>
    <property type="evidence" value="ECO:0007669"/>
    <property type="project" value="InterPro"/>
</dbReference>
<sequence length="532" mass="61416">MFLFLHFGCNFLNFFPRVVISKSLSNMTRRKCYLLHLIDGKKIHLPHEKLVTLGRQVDTKIEDIFVSRNQIECIADVKNCVVKVKPIGKSIAGVDGYAIVKDKTYTLGPGHIIELRLGFHPFEIVFETVELASNYPVESKKQKIEDNVAKTESCLFSDNGKWEEIEKELLIYTPDNIQNRSKIAAFDIDGTIIKTKSGRRFPTNFDDWILNYNDIPQTLRKLHQDNYKIAFFTNQLGVGKDVAKIKEYKRKIQNVMKKLGLPVQIFAALGRTKYRKPITGMWETLKNDKNGDVAIDLKGSFYVGDAAGREKNWAPKRPKDHSMADRLFALNVGLKFFTPEEYFLKQSPVPFSMPEFDPRKFSYSEIPDFSYASPNVIIMVGGPGSGKSHFCKSFLLPKDYVHINRDTLGSWQKCVKALEENLQDNKNCVIDNTNCDKESRKRYVDVAKKYQIPCRCFVMSTSFQHSKHNNRFRELTDKSHIPVNEIVINSLRKTYQKPELIEGFEEIVEIPFVPSFSNEEMEELYKHFLLEN</sequence>
<dbReference type="InterPro" id="IPR006550">
    <property type="entry name" value="PNKP"/>
</dbReference>
<dbReference type="SUPFAM" id="SSF56784">
    <property type="entry name" value="HAD-like"/>
    <property type="match status" value="1"/>
</dbReference>
<dbReference type="InterPro" id="IPR013954">
    <property type="entry name" value="PNK3P"/>
</dbReference>
<dbReference type="InterPro" id="IPR023214">
    <property type="entry name" value="HAD_sf"/>
</dbReference>
<dbReference type="PANTHER" id="PTHR12083:SF9">
    <property type="entry name" value="BIFUNCTIONAL POLYNUCLEOTIDE PHOSPHATASE_KINASE"/>
    <property type="match status" value="1"/>
</dbReference>
<gene>
    <name evidence="7" type="ORF">PHYEVI_LOCUS51</name>
</gene>
<dbReference type="Pfam" id="PF17913">
    <property type="entry name" value="FHA_2"/>
    <property type="match status" value="1"/>
</dbReference>
<dbReference type="Pfam" id="PF13671">
    <property type="entry name" value="AAA_33"/>
    <property type="match status" value="1"/>
</dbReference>
<dbReference type="InterPro" id="IPR036412">
    <property type="entry name" value="HAD-like_sf"/>
</dbReference>
<dbReference type="NCBIfam" id="TIGR01662">
    <property type="entry name" value="HAD-SF-IIIA"/>
    <property type="match status" value="1"/>
</dbReference>
<dbReference type="CDD" id="cd01625">
    <property type="entry name" value="HAD_PNP"/>
    <property type="match status" value="1"/>
</dbReference>
<evidence type="ECO:0000256" key="3">
    <source>
        <dbReference type="ARBA" id="ARBA00022801"/>
    </source>
</evidence>
<dbReference type="InterPro" id="IPR027417">
    <property type="entry name" value="P-loop_NTPase"/>
</dbReference>
<keyword evidence="5" id="KW-0539">Nucleus</keyword>
<dbReference type="Gene3D" id="2.60.200.20">
    <property type="match status" value="1"/>
</dbReference>
<dbReference type="Proteomes" id="UP001153712">
    <property type="component" value="Chromosome 1"/>
</dbReference>
<evidence type="ECO:0000256" key="1">
    <source>
        <dbReference type="ARBA" id="ARBA00004123"/>
    </source>
</evidence>
<dbReference type="FunFam" id="3.40.50.300:FF:000737">
    <property type="entry name" value="Bifunctional polynucleotide phosphatase/kinase"/>
    <property type="match status" value="1"/>
</dbReference>
<evidence type="ECO:0000256" key="4">
    <source>
        <dbReference type="ARBA" id="ARBA00023204"/>
    </source>
</evidence>
<dbReference type="InterPro" id="IPR006549">
    <property type="entry name" value="HAD-SF_hydro_IIIA"/>
</dbReference>
<dbReference type="Gene3D" id="3.40.50.300">
    <property type="entry name" value="P-loop containing nucleotide triphosphate hydrolases"/>
    <property type="match status" value="1"/>
</dbReference>